<organism evidence="2 3">
    <name type="scientific">Candolleomyces eurysporus</name>
    <dbReference type="NCBI Taxonomy" id="2828524"/>
    <lineage>
        <taxon>Eukaryota</taxon>
        <taxon>Fungi</taxon>
        <taxon>Dikarya</taxon>
        <taxon>Basidiomycota</taxon>
        <taxon>Agaricomycotina</taxon>
        <taxon>Agaricomycetes</taxon>
        <taxon>Agaricomycetidae</taxon>
        <taxon>Agaricales</taxon>
        <taxon>Agaricineae</taxon>
        <taxon>Psathyrellaceae</taxon>
        <taxon>Candolleomyces</taxon>
    </lineage>
</organism>
<dbReference type="EMBL" id="JANBPK010000727">
    <property type="protein sequence ID" value="KAJ2934022.1"/>
    <property type="molecule type" value="Genomic_DNA"/>
</dbReference>
<dbReference type="InterPro" id="IPR001202">
    <property type="entry name" value="WW_dom"/>
</dbReference>
<sequence length="68" mass="8105">MATPAQGIWTQHRNPEGRTYWFNAGTKQSVWEKPYDLSNPFERILTQTKWKEYCSEGRKYYYNVGAKP</sequence>
<name>A0A9W8JG79_9AGAR</name>
<dbReference type="PROSITE" id="PS50020">
    <property type="entry name" value="WW_DOMAIN_2"/>
    <property type="match status" value="1"/>
</dbReference>
<dbReference type="GO" id="GO:0071004">
    <property type="term" value="C:U2-type prespliceosome"/>
    <property type="evidence" value="ECO:0007669"/>
    <property type="project" value="TreeGrafter"/>
</dbReference>
<evidence type="ECO:0000259" key="1">
    <source>
        <dbReference type="PROSITE" id="PS50020"/>
    </source>
</evidence>
<dbReference type="PANTHER" id="PTHR11864">
    <property type="entry name" value="PRE-MRNA-PROCESSING PROTEIN PRP40"/>
    <property type="match status" value="1"/>
</dbReference>
<dbReference type="InterPro" id="IPR039726">
    <property type="entry name" value="Prp40-like"/>
</dbReference>
<dbReference type="GO" id="GO:0005685">
    <property type="term" value="C:U1 snRNP"/>
    <property type="evidence" value="ECO:0007669"/>
    <property type="project" value="TreeGrafter"/>
</dbReference>
<feature type="non-terminal residue" evidence="2">
    <location>
        <position position="68"/>
    </location>
</feature>
<proteinExistence type="predicted"/>
<keyword evidence="3" id="KW-1185">Reference proteome</keyword>
<evidence type="ECO:0000313" key="2">
    <source>
        <dbReference type="EMBL" id="KAJ2934022.1"/>
    </source>
</evidence>
<protein>
    <recommendedName>
        <fullName evidence="1">WW domain-containing protein</fullName>
    </recommendedName>
</protein>
<dbReference type="OrthoDB" id="187617at2759"/>
<dbReference type="PANTHER" id="PTHR11864:SF0">
    <property type="entry name" value="PRP40 PRE-MRNA PROCESSING FACTOR 40 HOMOLOG A (YEAST)"/>
    <property type="match status" value="1"/>
</dbReference>
<dbReference type="SUPFAM" id="SSF51045">
    <property type="entry name" value="WW domain"/>
    <property type="match status" value="1"/>
</dbReference>
<evidence type="ECO:0000313" key="3">
    <source>
        <dbReference type="Proteomes" id="UP001140091"/>
    </source>
</evidence>
<dbReference type="AlphaFoldDB" id="A0A9W8JG79"/>
<dbReference type="SMART" id="SM00456">
    <property type="entry name" value="WW"/>
    <property type="match status" value="1"/>
</dbReference>
<comment type="caution">
    <text evidence="2">The sequence shown here is derived from an EMBL/GenBank/DDBJ whole genome shotgun (WGS) entry which is preliminary data.</text>
</comment>
<dbReference type="CDD" id="cd00201">
    <property type="entry name" value="WW"/>
    <property type="match status" value="1"/>
</dbReference>
<dbReference type="Pfam" id="PF00397">
    <property type="entry name" value="WW"/>
    <property type="match status" value="1"/>
</dbReference>
<reference evidence="2" key="1">
    <citation type="submission" date="2022-06" db="EMBL/GenBank/DDBJ databases">
        <title>Genome Sequence of Candolleomyces eurysporus.</title>
        <authorList>
            <person name="Buettner E."/>
        </authorList>
    </citation>
    <scope>NUCLEOTIDE SEQUENCE</scope>
    <source>
        <strain evidence="2">VTCC 930004</strain>
    </source>
</reference>
<dbReference type="Gene3D" id="2.20.70.10">
    <property type="match status" value="1"/>
</dbReference>
<feature type="domain" description="WW" evidence="1">
    <location>
        <begin position="3"/>
        <end position="36"/>
    </location>
</feature>
<accession>A0A9W8JG79</accession>
<dbReference type="GO" id="GO:0045292">
    <property type="term" value="P:mRNA cis splicing, via spliceosome"/>
    <property type="evidence" value="ECO:0007669"/>
    <property type="project" value="InterPro"/>
</dbReference>
<dbReference type="InterPro" id="IPR036020">
    <property type="entry name" value="WW_dom_sf"/>
</dbReference>
<dbReference type="GO" id="GO:0003723">
    <property type="term" value="F:RNA binding"/>
    <property type="evidence" value="ECO:0007669"/>
    <property type="project" value="TreeGrafter"/>
</dbReference>
<gene>
    <name evidence="2" type="ORF">H1R20_g3063</name>
</gene>
<dbReference type="Proteomes" id="UP001140091">
    <property type="component" value="Unassembled WGS sequence"/>
</dbReference>